<name>A0A0V1Q2Z9_9ASCO</name>
<dbReference type="GO" id="GO:0044732">
    <property type="term" value="C:mitotic spindle pole body"/>
    <property type="evidence" value="ECO:0007669"/>
    <property type="project" value="TreeGrafter"/>
</dbReference>
<dbReference type="GO" id="GO:0051301">
    <property type="term" value="P:cell division"/>
    <property type="evidence" value="ECO:0007669"/>
    <property type="project" value="UniProtKB-KW"/>
</dbReference>
<keyword evidence="7" id="KW-0963">Cytoplasm</keyword>
<dbReference type="Proteomes" id="UP000054251">
    <property type="component" value="Unassembled WGS sequence"/>
</dbReference>
<evidence type="ECO:0000256" key="15">
    <source>
        <dbReference type="ARBA" id="ARBA00023328"/>
    </source>
</evidence>
<gene>
    <name evidence="18" type="ORF">AC631_01344</name>
</gene>
<evidence type="ECO:0000256" key="14">
    <source>
        <dbReference type="ARBA" id="ARBA00023306"/>
    </source>
</evidence>
<comment type="subcellular location">
    <subcellularLocation>
        <location evidence="3">Chromosome</location>
        <location evidence="3">Centromere</location>
        <location evidence="3">Kinetochore</location>
    </subcellularLocation>
    <subcellularLocation>
        <location evidence="2">Cytoplasm</location>
        <location evidence="2">Cytoskeleton</location>
        <location evidence="2">Spindle</location>
    </subcellularLocation>
    <subcellularLocation>
        <location evidence="1">Nucleus</location>
    </subcellularLocation>
</comment>
<evidence type="ECO:0000256" key="13">
    <source>
        <dbReference type="ARBA" id="ARBA00023242"/>
    </source>
</evidence>
<feature type="compositionally biased region" description="Basic and acidic residues" evidence="17">
    <location>
        <begin position="65"/>
        <end position="77"/>
    </location>
</feature>
<comment type="caution">
    <text evidence="18">The sequence shown here is derived from an EMBL/GenBank/DDBJ whole genome shotgun (WGS) entry which is preliminary data.</text>
</comment>
<evidence type="ECO:0000256" key="6">
    <source>
        <dbReference type="ARBA" id="ARBA00022454"/>
    </source>
</evidence>
<keyword evidence="13" id="KW-0539">Nucleus</keyword>
<evidence type="ECO:0000256" key="17">
    <source>
        <dbReference type="SAM" id="MobiDB-lite"/>
    </source>
</evidence>
<dbReference type="GO" id="GO:0005876">
    <property type="term" value="C:spindle microtubule"/>
    <property type="evidence" value="ECO:0007669"/>
    <property type="project" value="TreeGrafter"/>
</dbReference>
<reference evidence="18 19" key="1">
    <citation type="submission" date="2015-11" db="EMBL/GenBank/DDBJ databases">
        <title>The genome of Debaryomyces fabryi.</title>
        <authorList>
            <person name="Tafer H."/>
            <person name="Lopandic K."/>
        </authorList>
    </citation>
    <scope>NUCLEOTIDE SEQUENCE [LARGE SCALE GENOMIC DNA]</scope>
    <source>
        <strain evidence="18 19">CBS 789</strain>
    </source>
</reference>
<keyword evidence="10" id="KW-0498">Mitosis</keyword>
<dbReference type="AlphaFoldDB" id="A0A0V1Q2Z9"/>
<evidence type="ECO:0000256" key="10">
    <source>
        <dbReference type="ARBA" id="ARBA00022776"/>
    </source>
</evidence>
<dbReference type="Pfam" id="PF08649">
    <property type="entry name" value="DASH_Dad1"/>
    <property type="match status" value="1"/>
</dbReference>
<keyword evidence="15" id="KW-0137">Centromere</keyword>
<dbReference type="GeneID" id="26838353"/>
<dbReference type="InterPro" id="IPR013958">
    <property type="entry name" value="DASH_Dad1"/>
</dbReference>
<evidence type="ECO:0000256" key="4">
    <source>
        <dbReference type="ARBA" id="ARBA00010146"/>
    </source>
</evidence>
<protein>
    <recommendedName>
        <fullName evidence="5">DASH complex subunit DAD1</fullName>
    </recommendedName>
    <alternativeName>
        <fullName evidence="16">Outer kinetochore protein DAD1</fullName>
    </alternativeName>
</protein>
<evidence type="ECO:0000313" key="18">
    <source>
        <dbReference type="EMBL" id="KSA02864.1"/>
    </source>
</evidence>
<dbReference type="EMBL" id="LMYN01000018">
    <property type="protein sequence ID" value="KSA02864.1"/>
    <property type="molecule type" value="Genomic_DNA"/>
</dbReference>
<keyword evidence="9" id="KW-0493">Microtubule</keyword>
<keyword evidence="14" id="KW-0131">Cell cycle</keyword>
<evidence type="ECO:0000256" key="12">
    <source>
        <dbReference type="ARBA" id="ARBA00023212"/>
    </source>
</evidence>
<organism evidence="18 19">
    <name type="scientific">Debaryomyces fabryi</name>
    <dbReference type="NCBI Taxonomy" id="58627"/>
    <lineage>
        <taxon>Eukaryota</taxon>
        <taxon>Fungi</taxon>
        <taxon>Dikarya</taxon>
        <taxon>Ascomycota</taxon>
        <taxon>Saccharomycotina</taxon>
        <taxon>Pichiomycetes</taxon>
        <taxon>Debaryomycetaceae</taxon>
        <taxon>Debaryomyces</taxon>
    </lineage>
</organism>
<accession>A0A0V1Q2Z9</accession>
<dbReference type="RefSeq" id="XP_015468966.1">
    <property type="nucleotide sequence ID" value="XM_015610174.1"/>
</dbReference>
<evidence type="ECO:0000256" key="7">
    <source>
        <dbReference type="ARBA" id="ARBA00022490"/>
    </source>
</evidence>
<comment type="similarity">
    <text evidence="4">Belongs to the DASH complex DAD1 family.</text>
</comment>
<sequence length="107" mass="12430">MSESSTYFEKQRDMLIQEIGVSIESVVYNLDILNRSLNGSISVGKEFDNVGRLWSHFYDGLNQLKERNNEDETKENDQNDANQEDSSSEEHESSNEEKDQVEEHQEL</sequence>
<dbReference type="GO" id="GO:0072686">
    <property type="term" value="C:mitotic spindle"/>
    <property type="evidence" value="ECO:0007669"/>
    <property type="project" value="InterPro"/>
</dbReference>
<evidence type="ECO:0000256" key="1">
    <source>
        <dbReference type="ARBA" id="ARBA00004123"/>
    </source>
</evidence>
<evidence type="ECO:0000256" key="3">
    <source>
        <dbReference type="ARBA" id="ARBA00004629"/>
    </source>
</evidence>
<dbReference type="GO" id="GO:0042729">
    <property type="term" value="C:DASH complex"/>
    <property type="evidence" value="ECO:0007669"/>
    <property type="project" value="InterPro"/>
</dbReference>
<dbReference type="PANTHER" id="PTHR28025">
    <property type="entry name" value="DASH COMPLEX SUBUNIT DAD1"/>
    <property type="match status" value="1"/>
</dbReference>
<keyword evidence="19" id="KW-1185">Reference proteome</keyword>
<dbReference type="PANTHER" id="PTHR28025:SF1">
    <property type="entry name" value="DASH COMPLEX SUBUNIT DAD1"/>
    <property type="match status" value="1"/>
</dbReference>
<keyword evidence="8" id="KW-0132">Cell division</keyword>
<keyword evidence="11" id="KW-0995">Kinetochore</keyword>
<evidence type="ECO:0000256" key="8">
    <source>
        <dbReference type="ARBA" id="ARBA00022618"/>
    </source>
</evidence>
<evidence type="ECO:0000256" key="5">
    <source>
        <dbReference type="ARBA" id="ARBA00020261"/>
    </source>
</evidence>
<dbReference type="GO" id="GO:0051010">
    <property type="term" value="F:microtubule plus-end binding"/>
    <property type="evidence" value="ECO:0007669"/>
    <property type="project" value="TreeGrafter"/>
</dbReference>
<feature type="region of interest" description="Disordered" evidence="17">
    <location>
        <begin position="65"/>
        <end position="107"/>
    </location>
</feature>
<evidence type="ECO:0000256" key="2">
    <source>
        <dbReference type="ARBA" id="ARBA00004186"/>
    </source>
</evidence>
<feature type="compositionally biased region" description="Basic and acidic residues" evidence="17">
    <location>
        <begin position="88"/>
        <end position="107"/>
    </location>
</feature>
<evidence type="ECO:0000256" key="11">
    <source>
        <dbReference type="ARBA" id="ARBA00022838"/>
    </source>
</evidence>
<evidence type="ECO:0000313" key="19">
    <source>
        <dbReference type="Proteomes" id="UP000054251"/>
    </source>
</evidence>
<keyword evidence="12" id="KW-0206">Cytoskeleton</keyword>
<proteinExistence type="inferred from homology"/>
<dbReference type="OrthoDB" id="5566853at2759"/>
<evidence type="ECO:0000256" key="16">
    <source>
        <dbReference type="ARBA" id="ARBA00030566"/>
    </source>
</evidence>
<keyword evidence="6" id="KW-0158">Chromosome</keyword>
<evidence type="ECO:0000256" key="9">
    <source>
        <dbReference type="ARBA" id="ARBA00022701"/>
    </source>
</evidence>